<reference evidence="2" key="1">
    <citation type="journal article" date="2021" name="Proc. Natl. Acad. Sci. U.S.A.">
        <title>Three genomes in the algal genus Volvox reveal the fate of a haploid sex-determining region after a transition to homothallism.</title>
        <authorList>
            <person name="Yamamoto K."/>
            <person name="Hamaji T."/>
            <person name="Kawai-Toyooka H."/>
            <person name="Matsuzaki R."/>
            <person name="Takahashi F."/>
            <person name="Nishimura Y."/>
            <person name="Kawachi M."/>
            <person name="Noguchi H."/>
            <person name="Minakuchi Y."/>
            <person name="Umen J.G."/>
            <person name="Toyoda A."/>
            <person name="Nozaki H."/>
        </authorList>
    </citation>
    <scope>NUCLEOTIDE SEQUENCE</scope>
    <source>
        <strain evidence="2">NIES-3786</strain>
    </source>
</reference>
<protein>
    <submittedName>
        <fullName evidence="2">Uncharacterized protein</fullName>
    </submittedName>
</protein>
<evidence type="ECO:0000313" key="2">
    <source>
        <dbReference type="EMBL" id="GIL92396.1"/>
    </source>
</evidence>
<comment type="caution">
    <text evidence="2">The sequence shown here is derived from an EMBL/GenBank/DDBJ whole genome shotgun (WGS) entry which is preliminary data.</text>
</comment>
<evidence type="ECO:0000313" key="3">
    <source>
        <dbReference type="Proteomes" id="UP000747110"/>
    </source>
</evidence>
<feature type="non-terminal residue" evidence="2">
    <location>
        <position position="131"/>
    </location>
</feature>
<proteinExistence type="predicted"/>
<dbReference type="AlphaFoldDB" id="A0A8J4CYT9"/>
<feature type="region of interest" description="Disordered" evidence="1">
    <location>
        <begin position="82"/>
        <end position="115"/>
    </location>
</feature>
<dbReference type="Proteomes" id="UP000747110">
    <property type="component" value="Unassembled WGS sequence"/>
</dbReference>
<feature type="compositionally biased region" description="Basic and acidic residues" evidence="1">
    <location>
        <begin position="1"/>
        <end position="12"/>
    </location>
</feature>
<evidence type="ECO:0000256" key="1">
    <source>
        <dbReference type="SAM" id="MobiDB-lite"/>
    </source>
</evidence>
<dbReference type="EMBL" id="BNCP01000077">
    <property type="protein sequence ID" value="GIL92396.1"/>
    <property type="molecule type" value="Genomic_DNA"/>
</dbReference>
<organism evidence="2 3">
    <name type="scientific">Volvox reticuliferus</name>
    <dbReference type="NCBI Taxonomy" id="1737510"/>
    <lineage>
        <taxon>Eukaryota</taxon>
        <taxon>Viridiplantae</taxon>
        <taxon>Chlorophyta</taxon>
        <taxon>core chlorophytes</taxon>
        <taxon>Chlorophyceae</taxon>
        <taxon>CS clade</taxon>
        <taxon>Chlamydomonadales</taxon>
        <taxon>Volvocaceae</taxon>
        <taxon>Volvox</taxon>
    </lineage>
</organism>
<accession>A0A8J4CYT9</accession>
<feature type="region of interest" description="Disordered" evidence="1">
    <location>
        <begin position="1"/>
        <end position="22"/>
    </location>
</feature>
<sequence length="131" mass="13620">MARTDASPERSTDGTPAPTDSTLRAIERAIEQAGPRDPAKLRMLCEAKELFFVDPAGAQRLLDDILHAEVLLGIGRGFVGGLEGRQAPQHSGREVSADLGGRTSSGRTVSNINSAGGVTDDAAVGPYHGIA</sequence>
<feature type="compositionally biased region" description="Polar residues" evidence="1">
    <location>
        <begin position="102"/>
        <end position="115"/>
    </location>
</feature>
<name>A0A8J4CYT9_9CHLO</name>
<keyword evidence="3" id="KW-1185">Reference proteome</keyword>
<gene>
    <name evidence="2" type="ORF">Vretifemale_19964</name>
</gene>